<dbReference type="EMBL" id="MFGB01000005">
    <property type="protein sequence ID" value="OGF27965.1"/>
    <property type="molecule type" value="Genomic_DNA"/>
</dbReference>
<accession>A0A1F5SMM0</accession>
<gene>
    <name evidence="2" type="ORF">A2227_05155</name>
</gene>
<evidence type="ECO:0000313" key="2">
    <source>
        <dbReference type="EMBL" id="OGF27965.1"/>
    </source>
</evidence>
<feature type="region of interest" description="Disordered" evidence="1">
    <location>
        <begin position="1"/>
        <end position="27"/>
    </location>
</feature>
<proteinExistence type="predicted"/>
<dbReference type="Proteomes" id="UP000178367">
    <property type="component" value="Unassembled WGS sequence"/>
</dbReference>
<evidence type="ECO:0000256" key="1">
    <source>
        <dbReference type="SAM" id="MobiDB-lite"/>
    </source>
</evidence>
<reference evidence="2 3" key="1">
    <citation type="journal article" date="2016" name="Nat. Commun.">
        <title>Thousands of microbial genomes shed light on interconnected biogeochemical processes in an aquifer system.</title>
        <authorList>
            <person name="Anantharaman K."/>
            <person name="Brown C.T."/>
            <person name="Hug L.A."/>
            <person name="Sharon I."/>
            <person name="Castelle C.J."/>
            <person name="Probst A.J."/>
            <person name="Thomas B.C."/>
            <person name="Singh A."/>
            <person name="Wilkins M.J."/>
            <person name="Karaoz U."/>
            <person name="Brodie E.L."/>
            <person name="Williams K.H."/>
            <person name="Hubbard S.S."/>
            <person name="Banfield J.F."/>
        </authorList>
    </citation>
    <scope>NUCLEOTIDE SEQUENCE [LARGE SCALE GENOMIC DNA]</scope>
</reference>
<dbReference type="AlphaFoldDB" id="A0A1F5SMM0"/>
<name>A0A1F5SMM0_9BACT</name>
<protein>
    <submittedName>
        <fullName evidence="2">Uncharacterized protein</fullName>
    </submittedName>
</protein>
<dbReference type="STRING" id="1797994.A2227_05155"/>
<evidence type="ECO:0000313" key="3">
    <source>
        <dbReference type="Proteomes" id="UP000178367"/>
    </source>
</evidence>
<organism evidence="2 3">
    <name type="scientific">Candidatus Falkowbacteria bacterium RIFOXYA2_FULL_47_19</name>
    <dbReference type="NCBI Taxonomy" id="1797994"/>
    <lineage>
        <taxon>Bacteria</taxon>
        <taxon>Candidatus Falkowiibacteriota</taxon>
    </lineage>
</organism>
<comment type="caution">
    <text evidence="2">The sequence shown here is derived from an EMBL/GenBank/DDBJ whole genome shotgun (WGS) entry which is preliminary data.</text>
</comment>
<sequence length="159" mass="16196">MTNNGQNGNGAPVYATPKGIQNGSLRTGPKNVLQRIAGTKPVLGLPEAERIFDDLAGSGVSGEAAIPAAITATARLFGADVVVEAEAAAKVSEMEAAAYAAEDARADYEAAMAAEIERIEEGIKASNSMAASVKSIAAGIRNKAAAVANYFNYKAPVAN</sequence>